<dbReference type="RefSeq" id="WP_089795417.1">
    <property type="nucleotide sequence ID" value="NZ_FPBP01000006.1"/>
</dbReference>
<dbReference type="Proteomes" id="UP000198693">
    <property type="component" value="Unassembled WGS sequence"/>
</dbReference>
<dbReference type="NCBIfam" id="TIGR02521">
    <property type="entry name" value="type_IV_pilW"/>
    <property type="match status" value="1"/>
</dbReference>
<evidence type="ECO:0000313" key="5">
    <source>
        <dbReference type="EMBL" id="SFU68989.1"/>
    </source>
</evidence>
<keyword evidence="6" id="KW-1185">Reference proteome</keyword>
<protein>
    <submittedName>
        <fullName evidence="5">Type IV pilus assembly protein PilF</fullName>
    </submittedName>
</protein>
<dbReference type="AlphaFoldDB" id="A0A1I7I7S8"/>
<dbReference type="PROSITE" id="PS50293">
    <property type="entry name" value="TPR_REGION"/>
    <property type="match status" value="1"/>
</dbReference>
<gene>
    <name evidence="5" type="ORF">SAMN04487955_10698</name>
</gene>
<name>A0A1I7I7S8_9GAMM</name>
<accession>A0A1I7I7S8</accession>
<dbReference type="Pfam" id="PF14559">
    <property type="entry name" value="TPR_19"/>
    <property type="match status" value="1"/>
</dbReference>
<evidence type="ECO:0000256" key="2">
    <source>
        <dbReference type="ARBA" id="ARBA00022803"/>
    </source>
</evidence>
<keyword evidence="2 3" id="KW-0802">TPR repeat</keyword>
<dbReference type="PROSITE" id="PS50005">
    <property type="entry name" value="TPR"/>
    <property type="match status" value="3"/>
</dbReference>
<evidence type="ECO:0000256" key="3">
    <source>
        <dbReference type="PROSITE-ProRule" id="PRU00339"/>
    </source>
</evidence>
<dbReference type="SMART" id="SM00028">
    <property type="entry name" value="TPR"/>
    <property type="match status" value="3"/>
</dbReference>
<dbReference type="EMBL" id="FPBP01000006">
    <property type="protein sequence ID" value="SFU68989.1"/>
    <property type="molecule type" value="Genomic_DNA"/>
</dbReference>
<dbReference type="Gene3D" id="1.25.40.10">
    <property type="entry name" value="Tetratricopeptide repeat domain"/>
    <property type="match status" value="1"/>
</dbReference>
<dbReference type="SUPFAM" id="SSF48452">
    <property type="entry name" value="TPR-like"/>
    <property type="match status" value="1"/>
</dbReference>
<dbReference type="OrthoDB" id="129043at2"/>
<evidence type="ECO:0000256" key="4">
    <source>
        <dbReference type="SAM" id="SignalP"/>
    </source>
</evidence>
<feature type="chain" id="PRO_5011493931" evidence="4">
    <location>
        <begin position="32"/>
        <end position="241"/>
    </location>
</feature>
<feature type="repeat" description="TPR" evidence="3">
    <location>
        <begin position="76"/>
        <end position="109"/>
    </location>
</feature>
<evidence type="ECO:0000313" key="6">
    <source>
        <dbReference type="Proteomes" id="UP000198693"/>
    </source>
</evidence>
<dbReference type="InterPro" id="IPR013360">
    <property type="entry name" value="Pilus_4_PilW"/>
</dbReference>
<organism evidence="5 6">
    <name type="scientific">Halomonas korlensis</name>
    <dbReference type="NCBI Taxonomy" id="463301"/>
    <lineage>
        <taxon>Bacteria</taxon>
        <taxon>Pseudomonadati</taxon>
        <taxon>Pseudomonadota</taxon>
        <taxon>Gammaproteobacteria</taxon>
        <taxon>Oceanospirillales</taxon>
        <taxon>Halomonadaceae</taxon>
        <taxon>Halomonas</taxon>
    </lineage>
</organism>
<dbReference type="InterPro" id="IPR019734">
    <property type="entry name" value="TPR_rpt"/>
</dbReference>
<dbReference type="PANTHER" id="PTHR45586:SF1">
    <property type="entry name" value="LIPOPOLYSACCHARIDE ASSEMBLY PROTEIN B"/>
    <property type="match status" value="1"/>
</dbReference>
<feature type="repeat" description="TPR" evidence="3">
    <location>
        <begin position="42"/>
        <end position="75"/>
    </location>
</feature>
<proteinExistence type="predicted"/>
<dbReference type="InterPro" id="IPR011990">
    <property type="entry name" value="TPR-like_helical_dom_sf"/>
</dbReference>
<sequence length="241" mass="26702">MTRRSRSLGRQQALIAVLLASLWLAGCVSQASQPGGGEGNPAEAYTRLGVAYLERGNIQRAMNALDRALAVDPDDAEALQAMAIVYQRQGEEDLADATFRKAIEADPEYTRTRNNYAAFLFDRNRIREACEQLKQATRDTQYDNRAQLFANLGQCQRELGDPEAARESLARAQSIDPRSARSYLMLAELEFAQGNLGRAEQQLEGFMRLAGPNANALRLARDIARERGDPATASFYADQLE</sequence>
<evidence type="ECO:0000256" key="1">
    <source>
        <dbReference type="ARBA" id="ARBA00022737"/>
    </source>
</evidence>
<reference evidence="6" key="1">
    <citation type="submission" date="2016-10" db="EMBL/GenBank/DDBJ databases">
        <authorList>
            <person name="Varghese N."/>
            <person name="Submissions S."/>
        </authorList>
    </citation>
    <scope>NUCLEOTIDE SEQUENCE [LARGE SCALE GENOMIC DNA]</scope>
    <source>
        <strain evidence="6">CGMCC 1.6981</strain>
    </source>
</reference>
<dbReference type="STRING" id="463301.SAMN04487955_10698"/>
<feature type="signal peptide" evidence="4">
    <location>
        <begin position="1"/>
        <end position="31"/>
    </location>
</feature>
<keyword evidence="1" id="KW-0677">Repeat</keyword>
<dbReference type="PROSITE" id="PS51257">
    <property type="entry name" value="PROKAR_LIPOPROTEIN"/>
    <property type="match status" value="1"/>
</dbReference>
<dbReference type="InterPro" id="IPR051012">
    <property type="entry name" value="CellSynth/LPSAsmb/PSIAsmb"/>
</dbReference>
<dbReference type="PANTHER" id="PTHR45586">
    <property type="entry name" value="TPR REPEAT-CONTAINING PROTEIN PA4667"/>
    <property type="match status" value="1"/>
</dbReference>
<dbReference type="Pfam" id="PF13414">
    <property type="entry name" value="TPR_11"/>
    <property type="match status" value="1"/>
</dbReference>
<feature type="repeat" description="TPR" evidence="3">
    <location>
        <begin position="146"/>
        <end position="179"/>
    </location>
</feature>
<keyword evidence="4" id="KW-0732">Signal</keyword>